<dbReference type="InterPro" id="IPR032466">
    <property type="entry name" value="Metal_Hydrolase"/>
</dbReference>
<proteinExistence type="predicted"/>
<reference evidence="2 3" key="1">
    <citation type="submission" date="2022-08" db="EMBL/GenBank/DDBJ databases">
        <authorList>
            <person name="Li F."/>
        </authorList>
    </citation>
    <scope>NUCLEOTIDE SEQUENCE [LARGE SCALE GENOMIC DNA]</scope>
    <source>
        <strain evidence="2 3">10F1B-8-1</strain>
    </source>
</reference>
<dbReference type="InterPro" id="IPR013108">
    <property type="entry name" value="Amidohydro_3"/>
</dbReference>
<dbReference type="RefSeq" id="WP_258798121.1">
    <property type="nucleotide sequence ID" value="NZ_JANTHX010000005.1"/>
</dbReference>
<dbReference type="InterPro" id="IPR011059">
    <property type="entry name" value="Metal-dep_hydrolase_composite"/>
</dbReference>
<feature type="domain" description="Amidohydrolase 3" evidence="1">
    <location>
        <begin position="48"/>
        <end position="488"/>
    </location>
</feature>
<dbReference type="PANTHER" id="PTHR22642">
    <property type="entry name" value="IMIDAZOLONEPROPIONASE"/>
    <property type="match status" value="1"/>
</dbReference>
<dbReference type="Pfam" id="PF07969">
    <property type="entry name" value="Amidohydro_3"/>
    <property type="match status" value="1"/>
</dbReference>
<dbReference type="Gene3D" id="3.20.20.140">
    <property type="entry name" value="Metal-dependent hydrolases"/>
    <property type="match status" value="1"/>
</dbReference>
<keyword evidence="3" id="KW-1185">Reference proteome</keyword>
<evidence type="ECO:0000313" key="2">
    <source>
        <dbReference type="EMBL" id="MCS0499101.1"/>
    </source>
</evidence>
<organism evidence="2 3">
    <name type="scientific">Protaetiibacter mangrovi</name>
    <dbReference type="NCBI Taxonomy" id="2970926"/>
    <lineage>
        <taxon>Bacteria</taxon>
        <taxon>Bacillati</taxon>
        <taxon>Actinomycetota</taxon>
        <taxon>Actinomycetes</taxon>
        <taxon>Micrococcales</taxon>
        <taxon>Microbacteriaceae</taxon>
        <taxon>Protaetiibacter</taxon>
    </lineage>
</organism>
<gene>
    <name evidence="2" type="ORF">NUH29_05995</name>
</gene>
<comment type="caution">
    <text evidence="2">The sequence shown here is derived from an EMBL/GenBank/DDBJ whole genome shotgun (WGS) entry which is preliminary data.</text>
</comment>
<dbReference type="Gene3D" id="3.10.310.70">
    <property type="match status" value="1"/>
</dbReference>
<dbReference type="Proteomes" id="UP001205337">
    <property type="component" value="Unassembled WGS sequence"/>
</dbReference>
<dbReference type="PANTHER" id="PTHR22642:SF2">
    <property type="entry name" value="PROTEIN LONG AFTER FAR-RED 3"/>
    <property type="match status" value="1"/>
</dbReference>
<evidence type="ECO:0000313" key="3">
    <source>
        <dbReference type="Proteomes" id="UP001205337"/>
    </source>
</evidence>
<accession>A0ABT1ZEG5</accession>
<protein>
    <submittedName>
        <fullName evidence="2">Amidohydrolase family protein</fullName>
    </submittedName>
</protein>
<name>A0ABT1ZEG5_9MICO</name>
<dbReference type="SUPFAM" id="SSF51556">
    <property type="entry name" value="Metallo-dependent hydrolases"/>
    <property type="match status" value="1"/>
</dbReference>
<evidence type="ECO:0000259" key="1">
    <source>
        <dbReference type="Pfam" id="PF07969"/>
    </source>
</evidence>
<dbReference type="EMBL" id="JANTHX010000005">
    <property type="protein sequence ID" value="MCS0499101.1"/>
    <property type="molecule type" value="Genomic_DNA"/>
</dbReference>
<dbReference type="Gene3D" id="2.30.40.10">
    <property type="entry name" value="Urease, subunit C, domain 1"/>
    <property type="match status" value="1"/>
</dbReference>
<sequence>MTGLLLTGARVVDALGTASEPVDVLLRDGRIAGVGPGLDGEGAERVPLDGRYLMPGLWDGHVHVGQWAAVSRRLDLSGARSAAEAAALVRARVDAGWDASEVLLGYGFRDALWPDAPSAELLEVGAVAVALVSGDVHTVWANRALLARMGLPADAWWLNEQAAFDLNVRLSAVDEPMLDRWVADAARAAAARGVTGIVDLEMGGAVEAWGRRAAAGLRALRVRAGVYPVDRDRVASSGLRSGDAVPGTGGLATVGWFKLFTDGALNSRTAWCVDPYPDSGSRGLPTYADAELIAVARDALAVGLVPTIHAIGDRAVTQALDAFAALAVPASAGLPPRIEHAQLVLPGDVPRFAELGVHASVQPEHAMDDRDVADHHWAGRTDRAFAYRALVEAGAALELGSDAPVAPLDPWATLAAAVTRSRDGRAPWHPEQALPLADALRASWGGVAGVAVGGRADLTVLDADPHAVEPDALRTLPVHATLVAGVRTHGPDA</sequence>
<dbReference type="SUPFAM" id="SSF51338">
    <property type="entry name" value="Composite domain of metallo-dependent hydrolases"/>
    <property type="match status" value="1"/>
</dbReference>